<evidence type="ECO:0000256" key="2">
    <source>
        <dbReference type="ARBA" id="ARBA00012884"/>
    </source>
</evidence>
<dbReference type="InterPro" id="IPR029041">
    <property type="entry name" value="FAD-linked_oxidoreductase-like"/>
</dbReference>
<evidence type="ECO:0000256" key="8">
    <source>
        <dbReference type="RuleBase" id="RU003345"/>
    </source>
</evidence>
<dbReference type="GO" id="GO:0003700">
    <property type="term" value="F:DNA-binding transcription factor activity"/>
    <property type="evidence" value="ECO:0007669"/>
    <property type="project" value="InterPro"/>
</dbReference>
<dbReference type="Proteomes" id="UP000231742">
    <property type="component" value="Unassembled WGS sequence"/>
</dbReference>
<dbReference type="Pfam" id="PF01619">
    <property type="entry name" value="Pro_dh"/>
    <property type="match status" value="1"/>
</dbReference>
<dbReference type="EMBL" id="PGFH01000001">
    <property type="protein sequence ID" value="PJJ80955.1"/>
    <property type="molecule type" value="Genomic_DNA"/>
</dbReference>
<evidence type="ECO:0000256" key="1">
    <source>
        <dbReference type="ARBA" id="ARBA00004786"/>
    </source>
</evidence>
<dbReference type="GO" id="GO:0003842">
    <property type="term" value="F:L-glutamate gamma-semialdehyde dehydrogenase activity"/>
    <property type="evidence" value="ECO:0007669"/>
    <property type="project" value="UniProtKB-EC"/>
</dbReference>
<dbReference type="Gene3D" id="3.20.20.220">
    <property type="match status" value="1"/>
</dbReference>
<protein>
    <recommendedName>
        <fullName evidence="2">L-glutamate gamma-semialdehyde dehydrogenase</fullName>
        <ecNumber evidence="2">1.2.1.88</ecNumber>
    </recommendedName>
</protein>
<dbReference type="InterPro" id="IPR002872">
    <property type="entry name" value="Proline_DH_dom"/>
</dbReference>
<accession>A0A2M9D5G0</accession>
<dbReference type="InterPro" id="IPR016163">
    <property type="entry name" value="Ald_DH_C"/>
</dbReference>
<evidence type="ECO:0000313" key="13">
    <source>
        <dbReference type="Proteomes" id="UP000231742"/>
    </source>
</evidence>
<evidence type="ECO:0000256" key="7">
    <source>
        <dbReference type="PROSITE-ProRule" id="PRU10007"/>
    </source>
</evidence>
<dbReference type="InterPro" id="IPR016160">
    <property type="entry name" value="Ald_DH_CS_CYS"/>
</dbReference>
<comment type="catalytic activity">
    <reaction evidence="5">
        <text>L-glutamate 5-semialdehyde + NAD(+) + H2O = L-glutamate + NADH + 2 H(+)</text>
        <dbReference type="Rhea" id="RHEA:30235"/>
        <dbReference type="ChEBI" id="CHEBI:15377"/>
        <dbReference type="ChEBI" id="CHEBI:15378"/>
        <dbReference type="ChEBI" id="CHEBI:29985"/>
        <dbReference type="ChEBI" id="CHEBI:57540"/>
        <dbReference type="ChEBI" id="CHEBI:57945"/>
        <dbReference type="ChEBI" id="CHEBI:58066"/>
        <dbReference type="EC" id="1.2.1.88"/>
    </reaction>
</comment>
<dbReference type="SUPFAM" id="SSF53720">
    <property type="entry name" value="ALDH-like"/>
    <property type="match status" value="1"/>
</dbReference>
<keyword evidence="9" id="KW-0472">Membrane</keyword>
<keyword evidence="9" id="KW-1133">Transmembrane helix</keyword>
<gene>
    <name evidence="12" type="ORF">CLV85_0122</name>
</gene>
<evidence type="ECO:0000256" key="3">
    <source>
        <dbReference type="ARBA" id="ARBA00023002"/>
    </source>
</evidence>
<comment type="pathway">
    <text evidence="1">Amino-acid degradation; L-proline degradation into L-glutamate; L-glutamate from L-proline: step 2/2.</text>
</comment>
<feature type="active site" evidence="6 7">
    <location>
        <position position="716"/>
    </location>
</feature>
<keyword evidence="4" id="KW-0520">NAD</keyword>
<organism evidence="12 13">
    <name type="scientific">Salinibacterium amurskyense</name>
    <dbReference type="NCBI Taxonomy" id="205941"/>
    <lineage>
        <taxon>Bacteria</taxon>
        <taxon>Bacillati</taxon>
        <taxon>Actinomycetota</taxon>
        <taxon>Actinomycetes</taxon>
        <taxon>Micrococcales</taxon>
        <taxon>Microbacteriaceae</taxon>
        <taxon>Salinibacterium</taxon>
    </lineage>
</organism>
<evidence type="ECO:0000256" key="6">
    <source>
        <dbReference type="PIRSR" id="PIRSR000197-1"/>
    </source>
</evidence>
<comment type="caution">
    <text evidence="12">The sequence shown here is derived from an EMBL/GenBank/DDBJ whole genome shotgun (WGS) entry which is preliminary data.</text>
</comment>
<dbReference type="EC" id="1.2.1.88" evidence="2"/>
<dbReference type="PANTHER" id="PTHR42862">
    <property type="entry name" value="DELTA-1-PYRROLINE-5-CARBOXYLATE DEHYDROGENASE 1, ISOFORM A-RELATED"/>
    <property type="match status" value="1"/>
</dbReference>
<dbReference type="InterPro" id="IPR016162">
    <property type="entry name" value="Ald_DH_N"/>
</dbReference>
<dbReference type="Pfam" id="PF00171">
    <property type="entry name" value="Aldedh"/>
    <property type="match status" value="1"/>
</dbReference>
<dbReference type="PROSITE" id="PS00687">
    <property type="entry name" value="ALDEHYDE_DEHYDR_GLU"/>
    <property type="match status" value="1"/>
</dbReference>
<evidence type="ECO:0000256" key="4">
    <source>
        <dbReference type="ARBA" id="ARBA00023027"/>
    </source>
</evidence>
<dbReference type="PANTHER" id="PTHR42862:SF1">
    <property type="entry name" value="DELTA-1-PYRROLINE-5-CARBOXYLATE DEHYDROGENASE 2, ISOFORM A-RELATED"/>
    <property type="match status" value="1"/>
</dbReference>
<dbReference type="PIRSF" id="PIRSF000197">
    <property type="entry name" value="Bifunct_PutA"/>
    <property type="match status" value="1"/>
</dbReference>
<reference evidence="12 13" key="1">
    <citation type="submission" date="2017-11" db="EMBL/GenBank/DDBJ databases">
        <title>Genomic Encyclopedia of Archaeal and Bacterial Type Strains, Phase II (KMG-II): From Individual Species to Whole Genera.</title>
        <authorList>
            <person name="Goeker M."/>
        </authorList>
    </citation>
    <scope>NUCLEOTIDE SEQUENCE [LARGE SCALE GENOMIC DNA]</scope>
    <source>
        <strain evidence="12 13">DSM 16400</strain>
    </source>
</reference>
<dbReference type="PROSITE" id="PS00070">
    <property type="entry name" value="ALDEHYDE_DEHYDR_CYS"/>
    <property type="match status" value="1"/>
</dbReference>
<dbReference type="InterPro" id="IPR029510">
    <property type="entry name" value="Ald_DH_CS_GLU"/>
</dbReference>
<dbReference type="SUPFAM" id="SSF51730">
    <property type="entry name" value="FAD-linked oxidoreductase"/>
    <property type="match status" value="1"/>
</dbReference>
<feature type="domain" description="Aldehyde dehydrogenase" evidence="10">
    <location>
        <begin position="513"/>
        <end position="944"/>
    </location>
</feature>
<feature type="domain" description="Proline dehydrogenase" evidence="11">
    <location>
        <begin position="136"/>
        <end position="427"/>
    </location>
</feature>
<dbReference type="InterPro" id="IPR016161">
    <property type="entry name" value="Ald_DH/histidinol_DH"/>
</dbReference>
<keyword evidence="3 8" id="KW-0560">Oxidoreductase</keyword>
<dbReference type="GO" id="GO:0004657">
    <property type="term" value="F:proline dehydrogenase activity"/>
    <property type="evidence" value="ECO:0007669"/>
    <property type="project" value="InterPro"/>
</dbReference>
<feature type="active site" evidence="6">
    <location>
        <position position="750"/>
    </location>
</feature>
<dbReference type="GO" id="GO:0010133">
    <property type="term" value="P:L-proline catabolic process to L-glutamate"/>
    <property type="evidence" value="ECO:0007669"/>
    <property type="project" value="InterPro"/>
</dbReference>
<keyword evidence="9" id="KW-0812">Transmembrane</keyword>
<dbReference type="GO" id="GO:0009898">
    <property type="term" value="C:cytoplasmic side of plasma membrane"/>
    <property type="evidence" value="ECO:0007669"/>
    <property type="project" value="TreeGrafter"/>
</dbReference>
<name>A0A2M9D5G0_9MICO</name>
<evidence type="ECO:0000256" key="9">
    <source>
        <dbReference type="SAM" id="Phobius"/>
    </source>
</evidence>
<evidence type="ECO:0000313" key="12">
    <source>
        <dbReference type="EMBL" id="PJJ80955.1"/>
    </source>
</evidence>
<dbReference type="InterPro" id="IPR025703">
    <property type="entry name" value="Bifunct_PutA"/>
</dbReference>
<sequence>MSMSTTADNLSASHQHIADQTISTVRRWLAESEEFPADASATRLAGVLKDPNGLEFTLGFIDTVVRPEDVRVAGRNLERLTHIIPAFLPWYLRFAIMVGGGFAPLLPWIIVPIARRVLRQMVGHLIIDATPAKLDKALVHLRREGVNLNLNLLGEAVLGDDEADNRLAGTRALLNRDDVDYVSIKVSSVVSQLSMWAFDETVDRVVDRLTPLYLLALRSPQKKFINLDMEEFKDLDLTIAVFEKLLDQPELLELEAGIVLQAYLPDALTALQELTRWSTARRARGGAGIKVRVVKGANLAMEHVDAVTHHWPMATWGTKQDSDTHYKRVLDWAFTPEHIDAVRIGVAGHNLFDIAFAWHLAQERGVTEGIEFEMLLGMATGQAEAVRKDVGSLLLYTPVVQPTEFDSAISYLVRRLEENASTENFMSGLFELSSNEHIFVREQDRFLASLANLDVPAQATNRVQDRSTPAAIIGDRPFNNVADTDPAIGENRTWGRAILARSGGSQLGVETVTAGAVSTTEQMKSILESTTAAGRRWGAMPAAERAAILHRAGDALENSRARLIEVMANEAGKTIAEGDVEVSEAIDFAHYYAERSLDLEKIEDATFVPSGLIVVTPPWNFPVAIPAGSVLSALASGSGVIIKPAKLSQRSAAVMIEALWEAGVPRDVLTFVDLKDRELGRVMIADPAVDRVILTGAWETAAMFRSWRNDLPILAETSGKNAIIVTPSADLDLAVADVTKSAFGHAGQKCSAASLVILVGSVGKSERFERQLIDSVRTLRVGLPQDPLTTMGPIVEPAQGKLLGALTTLAPGESWLVKPRQLDDEGKQWTPGVRTGVVPGSEFHMTEYFGPVLGIMRAKNLTEAIEMQNAVDYGLTAGIHSLDPTEVARWLDEVQAGNAYVNRGITGAIVRRQPFGGWKRSAVGCHAKAGGPNYLMTLGQWKAVEQPAARDIQVRGLSDQVSAVIKKAQSGMEFDEFDRVRRAAESDQRAWETEFGVSRDVSNLGVERNVFRYRPVPVTVRLSEGEPMGHLVRMIAGAARIGATIHISSAIPLPSLLTESFESANTGVSVGEVLVESDARWNERAAQGGLKTSRVRLIGGSAVDLAEAVEGNPDVAVWSGEVTTSGRVELLIFVQEQSLSITAHRFGNPDPAMAALEV</sequence>
<evidence type="ECO:0000256" key="5">
    <source>
        <dbReference type="ARBA" id="ARBA00048142"/>
    </source>
</evidence>
<evidence type="ECO:0000259" key="11">
    <source>
        <dbReference type="Pfam" id="PF01619"/>
    </source>
</evidence>
<feature type="transmembrane region" description="Helical" evidence="9">
    <location>
        <begin position="90"/>
        <end position="111"/>
    </location>
</feature>
<dbReference type="InterPro" id="IPR015590">
    <property type="entry name" value="Aldehyde_DH_dom"/>
</dbReference>
<comment type="similarity">
    <text evidence="8">Belongs to the aldehyde dehydrogenase family.</text>
</comment>
<proteinExistence type="inferred from homology"/>
<keyword evidence="13" id="KW-1185">Reference proteome</keyword>
<dbReference type="Gene3D" id="3.40.605.10">
    <property type="entry name" value="Aldehyde Dehydrogenase, Chain A, domain 1"/>
    <property type="match status" value="1"/>
</dbReference>
<dbReference type="AlphaFoldDB" id="A0A2M9D5G0"/>
<dbReference type="InterPro" id="IPR050485">
    <property type="entry name" value="Proline_metab_enzyme"/>
</dbReference>
<dbReference type="Gene3D" id="3.40.309.10">
    <property type="entry name" value="Aldehyde Dehydrogenase, Chain A, domain 2"/>
    <property type="match status" value="1"/>
</dbReference>
<evidence type="ECO:0000259" key="10">
    <source>
        <dbReference type="Pfam" id="PF00171"/>
    </source>
</evidence>